<evidence type="ECO:0000259" key="4">
    <source>
        <dbReference type="PROSITE" id="PS50090"/>
    </source>
</evidence>
<dbReference type="RefSeq" id="XP_040973079.1">
    <property type="nucleotide sequence ID" value="XM_041117145.1"/>
</dbReference>
<dbReference type="InterPro" id="IPR001005">
    <property type="entry name" value="SANT/Myb"/>
</dbReference>
<evidence type="ECO:0000313" key="7">
    <source>
        <dbReference type="RefSeq" id="XP_040973079.1"/>
    </source>
</evidence>
<dbReference type="Proteomes" id="UP000818029">
    <property type="component" value="Chromosome A07"/>
</dbReference>
<keyword evidence="6" id="KW-1185">Reference proteome</keyword>
<dbReference type="InterPro" id="IPR017930">
    <property type="entry name" value="Myb_dom"/>
</dbReference>
<sequence length="274" mass="31154">MGYKRGKVLFHFNGFKVEGERHMRDMGRSPSCSKEGLNKGAWTALEDKLLASYIKTHGEGKWSDLSKRAGLKRCGKSCRLRWLNYLRPDIKRGNISHDEEELIIRLHNLLGNRWSLIAGRLPGRTDNEIKNYWNTVLRKRAKAQASIGTPPSKSTQLPAAQQIDKLRDGQLKSTNNNQEMSGDIATVEAHNGTQMIDSLYSDGGGSDLLNEQLKESDVEFEENLMQPLAFDEAMFKNWTVNPCLNGKDAMDFDSLAFLLEMDEYGFYRNINFQT</sequence>
<dbReference type="SUPFAM" id="SSF46689">
    <property type="entry name" value="Homeodomain-like"/>
    <property type="match status" value="1"/>
</dbReference>
<comment type="subcellular location">
    <subcellularLocation>
        <location evidence="1">Nucleus</location>
    </subcellularLocation>
</comment>
<dbReference type="InterPro" id="IPR015495">
    <property type="entry name" value="Myb_TF_plants"/>
</dbReference>
<keyword evidence="3" id="KW-0539">Nucleus</keyword>
<protein>
    <submittedName>
        <fullName evidence="7">Transcription factor MYB123 isoform X2</fullName>
    </submittedName>
</protein>
<dbReference type="SMART" id="SM00717">
    <property type="entry name" value="SANT"/>
    <property type="match status" value="2"/>
</dbReference>
<dbReference type="GeneID" id="107929886"/>
<dbReference type="InterPro" id="IPR009057">
    <property type="entry name" value="Homeodomain-like_sf"/>
</dbReference>
<evidence type="ECO:0000256" key="1">
    <source>
        <dbReference type="ARBA" id="ARBA00004123"/>
    </source>
</evidence>
<dbReference type="PANTHER" id="PTHR47999">
    <property type="entry name" value="TRANSCRIPTION FACTOR MYB8-RELATED-RELATED"/>
    <property type="match status" value="1"/>
</dbReference>
<dbReference type="PANTHER" id="PTHR47999:SF86">
    <property type="entry name" value="MYB-RELATED PROTEIN MYB4-LIKE"/>
    <property type="match status" value="1"/>
</dbReference>
<reference evidence="7" key="2">
    <citation type="submission" date="2025-08" db="UniProtKB">
        <authorList>
            <consortium name="RefSeq"/>
        </authorList>
    </citation>
    <scope>IDENTIFICATION</scope>
</reference>
<organism evidence="6 7">
    <name type="scientific">Gossypium hirsutum</name>
    <name type="common">Upland cotton</name>
    <name type="synonym">Gossypium mexicanum</name>
    <dbReference type="NCBI Taxonomy" id="3635"/>
    <lineage>
        <taxon>Eukaryota</taxon>
        <taxon>Viridiplantae</taxon>
        <taxon>Streptophyta</taxon>
        <taxon>Embryophyta</taxon>
        <taxon>Tracheophyta</taxon>
        <taxon>Spermatophyta</taxon>
        <taxon>Magnoliopsida</taxon>
        <taxon>eudicotyledons</taxon>
        <taxon>Gunneridae</taxon>
        <taxon>Pentapetalae</taxon>
        <taxon>rosids</taxon>
        <taxon>malvids</taxon>
        <taxon>Malvales</taxon>
        <taxon>Malvaceae</taxon>
        <taxon>Malvoideae</taxon>
        <taxon>Gossypium</taxon>
    </lineage>
</organism>
<dbReference type="PROSITE" id="PS51294">
    <property type="entry name" value="HTH_MYB"/>
    <property type="match status" value="2"/>
</dbReference>
<feature type="domain" description="Myb-like" evidence="4">
    <location>
        <begin position="87"/>
        <end position="137"/>
    </location>
</feature>
<reference evidence="6" key="1">
    <citation type="journal article" date="2020" name="Nat. Genet.">
        <title>Genomic diversifications of five Gossypium allopolyploid species and their impact on cotton improvement.</title>
        <authorList>
            <person name="Chen Z.J."/>
            <person name="Sreedasyam A."/>
            <person name="Ando A."/>
            <person name="Song Q."/>
            <person name="De Santiago L.M."/>
            <person name="Hulse-Kemp A.M."/>
            <person name="Ding M."/>
            <person name="Ye W."/>
            <person name="Kirkbride R.C."/>
            <person name="Jenkins J."/>
            <person name="Plott C."/>
            <person name="Lovell J."/>
            <person name="Lin Y.M."/>
            <person name="Vaughn R."/>
            <person name="Liu B."/>
            <person name="Simpson S."/>
            <person name="Scheffler B.E."/>
            <person name="Wen L."/>
            <person name="Saski C.A."/>
            <person name="Grover C.E."/>
            <person name="Hu G."/>
            <person name="Conover J.L."/>
            <person name="Carlson J.W."/>
            <person name="Shu S."/>
            <person name="Boston L.B."/>
            <person name="Williams M."/>
            <person name="Peterson D.G."/>
            <person name="McGee K."/>
            <person name="Jones D.C."/>
            <person name="Wendel J.F."/>
            <person name="Stelly D.M."/>
            <person name="Grimwood J."/>
            <person name="Schmutz J."/>
        </authorList>
    </citation>
    <scope>NUCLEOTIDE SEQUENCE [LARGE SCALE GENOMIC DNA]</scope>
    <source>
        <strain evidence="6">cv. TM-1</strain>
    </source>
</reference>
<keyword evidence="2" id="KW-0238">DNA-binding</keyword>
<dbReference type="Pfam" id="PF00249">
    <property type="entry name" value="Myb_DNA-binding"/>
    <property type="match status" value="2"/>
</dbReference>
<evidence type="ECO:0000313" key="6">
    <source>
        <dbReference type="Proteomes" id="UP000818029"/>
    </source>
</evidence>
<feature type="domain" description="Myb-like" evidence="4">
    <location>
        <begin position="34"/>
        <end position="86"/>
    </location>
</feature>
<feature type="domain" description="HTH myb-type" evidence="5">
    <location>
        <begin position="34"/>
        <end position="86"/>
    </location>
</feature>
<evidence type="ECO:0000256" key="3">
    <source>
        <dbReference type="ARBA" id="ARBA00023242"/>
    </source>
</evidence>
<accession>A0ABM3C1B1</accession>
<name>A0ABM3C1B1_GOSHI</name>
<dbReference type="PROSITE" id="PS50090">
    <property type="entry name" value="MYB_LIKE"/>
    <property type="match status" value="2"/>
</dbReference>
<evidence type="ECO:0000256" key="2">
    <source>
        <dbReference type="ARBA" id="ARBA00023125"/>
    </source>
</evidence>
<evidence type="ECO:0000259" key="5">
    <source>
        <dbReference type="PROSITE" id="PS51294"/>
    </source>
</evidence>
<dbReference type="Gene3D" id="1.10.10.60">
    <property type="entry name" value="Homeodomain-like"/>
    <property type="match status" value="2"/>
</dbReference>
<dbReference type="CDD" id="cd00167">
    <property type="entry name" value="SANT"/>
    <property type="match status" value="2"/>
</dbReference>
<gene>
    <name evidence="7" type="primary">LOC107929886</name>
</gene>
<proteinExistence type="predicted"/>
<feature type="domain" description="HTH myb-type" evidence="5">
    <location>
        <begin position="87"/>
        <end position="141"/>
    </location>
</feature>